<organism evidence="2 3">
    <name type="scientific">Apiospora arundinis</name>
    <dbReference type="NCBI Taxonomy" id="335852"/>
    <lineage>
        <taxon>Eukaryota</taxon>
        <taxon>Fungi</taxon>
        <taxon>Dikarya</taxon>
        <taxon>Ascomycota</taxon>
        <taxon>Pezizomycotina</taxon>
        <taxon>Sordariomycetes</taxon>
        <taxon>Xylariomycetidae</taxon>
        <taxon>Amphisphaeriales</taxon>
        <taxon>Apiosporaceae</taxon>
        <taxon>Apiospora</taxon>
    </lineage>
</organism>
<comment type="caution">
    <text evidence="2">The sequence shown here is derived from an EMBL/GenBank/DDBJ whole genome shotgun (WGS) entry which is preliminary data.</text>
</comment>
<feature type="domain" description="DUF7730" evidence="1">
    <location>
        <begin position="29"/>
        <end position="151"/>
    </location>
</feature>
<evidence type="ECO:0000313" key="2">
    <source>
        <dbReference type="EMBL" id="KAK8869034.1"/>
    </source>
</evidence>
<protein>
    <recommendedName>
        <fullName evidence="1">DUF7730 domain-containing protein</fullName>
    </recommendedName>
</protein>
<dbReference type="PANTHER" id="PTHR38790">
    <property type="entry name" value="2EXR DOMAIN-CONTAINING PROTEIN-RELATED"/>
    <property type="match status" value="1"/>
</dbReference>
<reference evidence="2 3" key="1">
    <citation type="journal article" date="2024" name="IMA Fungus">
        <title>Apiospora arundinis, a panoply of carbohydrate-active enzymes and secondary metabolites.</title>
        <authorList>
            <person name="Sorensen T."/>
            <person name="Petersen C."/>
            <person name="Muurmann A.T."/>
            <person name="Christiansen J.V."/>
            <person name="Brundto M.L."/>
            <person name="Overgaard C.K."/>
            <person name="Boysen A.T."/>
            <person name="Wollenberg R.D."/>
            <person name="Larsen T.O."/>
            <person name="Sorensen J.L."/>
            <person name="Nielsen K.L."/>
            <person name="Sondergaard T.E."/>
        </authorList>
    </citation>
    <scope>NUCLEOTIDE SEQUENCE [LARGE SCALE GENOMIC DNA]</scope>
    <source>
        <strain evidence="2 3">AAU 773</strain>
    </source>
</reference>
<keyword evidence="3" id="KW-1185">Reference proteome</keyword>
<evidence type="ECO:0000313" key="3">
    <source>
        <dbReference type="Proteomes" id="UP001390339"/>
    </source>
</evidence>
<sequence length="303" mass="34317">MTCARGVFDHHLQLTVQPELDQQTCLSMQFLSLPPEIRSLIYHQFLTENTQAQHVSLLWKGSYARYPCRPLPDDAFLQDLSNSYGENGWGNYLAVKRFSSWRDGHLACEPNTLCNDGERLPSPTALFLTCRQIYQEAAVYLYTPLIFQSKETFEAFLGHTRGTIPAGLTSFTLIESKMIPWFKFNKAARRFSRRLARLDSSDLSRISIKTMRSHPLFAAGLLAKAMDVSTRGCCREKNVEIVSASAGKAKTMKFGEGHDFTIRPDATWMRVLHRLESSGRKDLLDQLVSYDMLMAFAGDLGLT</sequence>
<dbReference type="Pfam" id="PF24864">
    <property type="entry name" value="DUF7730"/>
    <property type="match status" value="1"/>
</dbReference>
<dbReference type="InterPro" id="IPR056632">
    <property type="entry name" value="DUF7730"/>
</dbReference>
<accession>A0ABR2IWP6</accession>
<dbReference type="EMBL" id="JAPCWZ010000004">
    <property type="protein sequence ID" value="KAK8869034.1"/>
    <property type="molecule type" value="Genomic_DNA"/>
</dbReference>
<dbReference type="Proteomes" id="UP001390339">
    <property type="component" value="Unassembled WGS sequence"/>
</dbReference>
<evidence type="ECO:0000259" key="1">
    <source>
        <dbReference type="Pfam" id="PF24864"/>
    </source>
</evidence>
<gene>
    <name evidence="2" type="ORF">PGQ11_007612</name>
</gene>
<proteinExistence type="predicted"/>
<name>A0ABR2IWP6_9PEZI</name>